<feature type="transmembrane region" description="Helical" evidence="11">
    <location>
        <begin position="247"/>
        <end position="271"/>
    </location>
</feature>
<evidence type="ECO:0000256" key="10">
    <source>
        <dbReference type="SAM" id="MobiDB-lite"/>
    </source>
</evidence>
<protein>
    <recommendedName>
        <fullName evidence="14">O-acyltransferase</fullName>
    </recommendedName>
</protein>
<accession>A0A0D2B2P3</accession>
<comment type="similarity">
    <text evidence="2">Belongs to the membrane-bound acyltransferase family. Sterol o-acyltransferase subfamily.</text>
</comment>
<dbReference type="AlphaFoldDB" id="A0A0D2B2P3"/>
<feature type="transmembrane region" description="Helical" evidence="11">
    <location>
        <begin position="673"/>
        <end position="696"/>
    </location>
</feature>
<evidence type="ECO:0000313" key="12">
    <source>
        <dbReference type="EMBL" id="KIW05529.1"/>
    </source>
</evidence>
<keyword evidence="4 11" id="KW-0812">Transmembrane</keyword>
<dbReference type="FunCoup" id="A0A0D2B2P3">
    <property type="interactions" value="241"/>
</dbReference>
<comment type="subcellular location">
    <subcellularLocation>
        <location evidence="1">Endoplasmic reticulum membrane</location>
        <topology evidence="1">Multi-pass membrane protein</topology>
    </subcellularLocation>
</comment>
<dbReference type="PANTHER" id="PTHR10408:SF23">
    <property type="entry name" value="STEROL O-ACYLTRANSFERASE 1-RELATED"/>
    <property type="match status" value="1"/>
</dbReference>
<dbReference type="GO" id="GO:0008204">
    <property type="term" value="P:ergosterol metabolic process"/>
    <property type="evidence" value="ECO:0007669"/>
    <property type="project" value="TreeGrafter"/>
</dbReference>
<comment type="function">
    <text evidence="9">Sterol O-acyltransferase that catalyzes the formation of stery esters.</text>
</comment>
<feature type="region of interest" description="Disordered" evidence="10">
    <location>
        <begin position="1"/>
        <end position="136"/>
    </location>
</feature>
<evidence type="ECO:0000256" key="2">
    <source>
        <dbReference type="ARBA" id="ARBA00009010"/>
    </source>
</evidence>
<feature type="region of interest" description="Disordered" evidence="10">
    <location>
        <begin position="360"/>
        <end position="406"/>
    </location>
</feature>
<keyword evidence="8" id="KW-0012">Acyltransferase</keyword>
<dbReference type="Pfam" id="PF03062">
    <property type="entry name" value="MBOAT"/>
    <property type="match status" value="1"/>
</dbReference>
<gene>
    <name evidence="12" type="ORF">PV09_03409</name>
</gene>
<evidence type="ECO:0000256" key="5">
    <source>
        <dbReference type="ARBA" id="ARBA00022824"/>
    </source>
</evidence>
<dbReference type="OrthoDB" id="10039049at2759"/>
<evidence type="ECO:0000256" key="4">
    <source>
        <dbReference type="ARBA" id="ARBA00022692"/>
    </source>
</evidence>
<dbReference type="PANTHER" id="PTHR10408">
    <property type="entry name" value="STEROL O-ACYLTRANSFERASE"/>
    <property type="match status" value="1"/>
</dbReference>
<evidence type="ECO:0000256" key="1">
    <source>
        <dbReference type="ARBA" id="ARBA00004477"/>
    </source>
</evidence>
<feature type="compositionally biased region" description="Polar residues" evidence="10">
    <location>
        <begin position="393"/>
        <end position="404"/>
    </location>
</feature>
<keyword evidence="3" id="KW-0808">Transferase</keyword>
<dbReference type="STRING" id="253628.A0A0D2B2P3"/>
<dbReference type="GO" id="GO:0005789">
    <property type="term" value="C:endoplasmic reticulum membrane"/>
    <property type="evidence" value="ECO:0007669"/>
    <property type="project" value="UniProtKB-SubCell"/>
</dbReference>
<dbReference type="InterPro" id="IPR004299">
    <property type="entry name" value="MBOAT_fam"/>
</dbReference>
<feature type="compositionally biased region" description="Basic and acidic residues" evidence="10">
    <location>
        <begin position="19"/>
        <end position="37"/>
    </location>
</feature>
<evidence type="ECO:0000256" key="3">
    <source>
        <dbReference type="ARBA" id="ARBA00022679"/>
    </source>
</evidence>
<dbReference type="InParanoid" id="A0A0D2B2P3"/>
<dbReference type="HOGENOM" id="CLU_018190_2_1_1"/>
<organism evidence="12 13">
    <name type="scientific">Verruconis gallopava</name>
    <dbReference type="NCBI Taxonomy" id="253628"/>
    <lineage>
        <taxon>Eukaryota</taxon>
        <taxon>Fungi</taxon>
        <taxon>Dikarya</taxon>
        <taxon>Ascomycota</taxon>
        <taxon>Pezizomycotina</taxon>
        <taxon>Dothideomycetes</taxon>
        <taxon>Pleosporomycetidae</taxon>
        <taxon>Venturiales</taxon>
        <taxon>Sympoventuriaceae</taxon>
        <taxon>Verruconis</taxon>
    </lineage>
</organism>
<feature type="transmembrane region" description="Helical" evidence="11">
    <location>
        <begin position="203"/>
        <end position="223"/>
    </location>
</feature>
<dbReference type="VEuPathDB" id="FungiDB:PV09_03409"/>
<evidence type="ECO:0000256" key="6">
    <source>
        <dbReference type="ARBA" id="ARBA00022989"/>
    </source>
</evidence>
<feature type="transmembrane region" description="Helical" evidence="11">
    <location>
        <begin position="308"/>
        <end position="331"/>
    </location>
</feature>
<feature type="transmembrane region" description="Helical" evidence="11">
    <location>
        <begin position="621"/>
        <end position="642"/>
    </location>
</feature>
<keyword evidence="6 11" id="KW-1133">Transmembrane helix</keyword>
<name>A0A0D2B2P3_9PEZI</name>
<evidence type="ECO:0000256" key="7">
    <source>
        <dbReference type="ARBA" id="ARBA00023136"/>
    </source>
</evidence>
<evidence type="ECO:0000256" key="8">
    <source>
        <dbReference type="ARBA" id="ARBA00023315"/>
    </source>
</evidence>
<dbReference type="GeneID" id="27311382"/>
<keyword evidence="7 11" id="KW-0472">Membrane</keyword>
<evidence type="ECO:0000313" key="13">
    <source>
        <dbReference type="Proteomes" id="UP000053259"/>
    </source>
</evidence>
<evidence type="ECO:0000256" key="9">
    <source>
        <dbReference type="ARBA" id="ARBA00023568"/>
    </source>
</evidence>
<keyword evidence="13" id="KW-1185">Reference proteome</keyword>
<keyword evidence="5" id="KW-0256">Endoplasmic reticulum</keyword>
<dbReference type="EMBL" id="KN847537">
    <property type="protein sequence ID" value="KIW05529.1"/>
    <property type="molecule type" value="Genomic_DNA"/>
</dbReference>
<dbReference type="InterPro" id="IPR014371">
    <property type="entry name" value="Oat_ACAT_DAG_ARE"/>
</dbReference>
<reference evidence="12 13" key="1">
    <citation type="submission" date="2015-01" db="EMBL/GenBank/DDBJ databases">
        <title>The Genome Sequence of Ochroconis gallopava CBS43764.</title>
        <authorList>
            <consortium name="The Broad Institute Genomics Platform"/>
            <person name="Cuomo C."/>
            <person name="de Hoog S."/>
            <person name="Gorbushina A."/>
            <person name="Stielow B."/>
            <person name="Teixiera M."/>
            <person name="Abouelleil A."/>
            <person name="Chapman S.B."/>
            <person name="Priest M."/>
            <person name="Young S.K."/>
            <person name="Wortman J."/>
            <person name="Nusbaum C."/>
            <person name="Birren B."/>
        </authorList>
    </citation>
    <scope>NUCLEOTIDE SEQUENCE [LARGE SCALE GENOMIC DNA]</scope>
    <source>
        <strain evidence="12 13">CBS 43764</strain>
    </source>
</reference>
<feature type="compositionally biased region" description="Basic and acidic residues" evidence="10">
    <location>
        <begin position="108"/>
        <end position="118"/>
    </location>
</feature>
<dbReference type="RefSeq" id="XP_016215398.1">
    <property type="nucleotide sequence ID" value="XM_016356605.1"/>
</dbReference>
<proteinExistence type="inferred from homology"/>
<evidence type="ECO:0008006" key="14">
    <source>
        <dbReference type="Google" id="ProtNLM"/>
    </source>
</evidence>
<feature type="compositionally biased region" description="Polar residues" evidence="10">
    <location>
        <begin position="92"/>
        <end position="102"/>
    </location>
</feature>
<feature type="transmembrane region" description="Helical" evidence="11">
    <location>
        <begin position="496"/>
        <end position="514"/>
    </location>
</feature>
<feature type="transmembrane region" description="Helical" evidence="11">
    <location>
        <begin position="283"/>
        <end position="302"/>
    </location>
</feature>
<dbReference type="GO" id="GO:0034737">
    <property type="term" value="F:ergosterol O-acyltransferase activity"/>
    <property type="evidence" value="ECO:0007669"/>
    <property type="project" value="TreeGrafter"/>
</dbReference>
<dbReference type="Proteomes" id="UP000053259">
    <property type="component" value="Unassembled WGS sequence"/>
</dbReference>
<evidence type="ECO:0000256" key="11">
    <source>
        <dbReference type="SAM" id="Phobius"/>
    </source>
</evidence>
<sequence>MASSEHARPNSPPPPTSEKSLDTERFVVRRRDRRASDADAGSTELGSADLSADEWTPHNSSPSAASDEEDDDDIKTDSKKMVDGSIGDGLHITTNGHASGSSGMPRADSSEKAYEKMKPTSPTSETSPGDRRRRSIQVTLEKTNKKGKYILTANDPEYREIMRSLVERDLESKQKRPRFRDLVFTRRFTTFDRQNPTNADSPFFGFFTLFWICIGCLLVRVAAQNWRQYGHVLGQAEILHLMFERDVIVLGLTDGAMTAATLFGVGLQKLIARGYLSWNRFGWIIQNIWQTFFLFSVLWWTWYRDWPWTHTIFTVLHSLVFLMKQHSYAFYNGYLSQVYRRRRILQEKLRQLEDIEPVASPTTTQKGFSSAVGDDTSERPLLSSTRHRRRSSIQTPKSSTNLSKETSEVAKIAQAIDSGQPLDEEQVEAFSHVMRSEIDSLTEELNGKATSIERAYPNNLTIANWWDWTCLPTLVYELEYPRQETRNWLYIAEKSVATLSCIWIMIIVSQQYIYPSVMETVRMKESGMSLEERWKEFPWIVGDMLFPLLLEQLLTWYVIWECLLNVLAEVTRFADRGFYGDWWNSVSFDQYARDWNRPVHNFLLRHVYHSSISAFKLSKGAATFATFLLSALVHELVMFCLFKKIRGYLFFMQLSQIPLAMLSRTRMLKGRKILGNAIFWIGLFLGPSIISSLYLIV</sequence>